<proteinExistence type="predicted"/>
<dbReference type="PANTHER" id="PTHR45527:SF1">
    <property type="entry name" value="FATTY ACID SYNTHASE"/>
    <property type="match status" value="1"/>
</dbReference>
<sequence>MRVIGADDLVPRPGTAMLWAVSGDAAAARVQDAPPSFNQRTHLSGEAPRTWLALAVEVPGPLRRADLARAVTTLLDRHEALRTSFRSTGTGLRRAVHPPGSLAVVPASTRTVTSPEQARDVITAFVDERCAQWSTPPVAVAAVDRPDRSTVVVAVDHALGDAWSLTVMLDEFVRLYRGEPVDPTPPPAFGAHCERESGTVVDPQDARVASWVRFLRAHGDAAPRFPGATGVHDGEVRRAILRDDTLIDAPTADAACRGLGVGPFAAALAALAHGVADTTGSTGPLSLLFPLHTRTLPAEAGAVGWYVTNAPITVELSANIRDTAVTAALALREALPLGAVPIDTVVRAVGDLRRPRRDVFMASYVDYRRLPGHDAHAALDARHVSAVTDADDVQIWFSRTRGGLALRTRYPDTATAGATVDVLVDRVRTHLGALARAARVPAATGPVR</sequence>
<evidence type="ECO:0000313" key="3">
    <source>
        <dbReference type="Proteomes" id="UP000825228"/>
    </source>
</evidence>
<dbReference type="Gene3D" id="3.30.559.30">
    <property type="entry name" value="Nonribosomal peptide synthetase, condensation domain"/>
    <property type="match status" value="1"/>
</dbReference>
<dbReference type="InterPro" id="IPR023213">
    <property type="entry name" value="CAT-like_dom_sf"/>
</dbReference>
<protein>
    <recommendedName>
        <fullName evidence="1">Condensation domain-containing protein</fullName>
    </recommendedName>
</protein>
<dbReference type="PANTHER" id="PTHR45527">
    <property type="entry name" value="NONRIBOSOMAL PEPTIDE SYNTHETASE"/>
    <property type="match status" value="1"/>
</dbReference>
<name>A0ABS7P1V6_9NOCA</name>
<evidence type="ECO:0000313" key="2">
    <source>
        <dbReference type="EMBL" id="MBY6365872.1"/>
    </source>
</evidence>
<gene>
    <name evidence="2" type="ORF">HQ603_03780</name>
</gene>
<keyword evidence="3" id="KW-1185">Reference proteome</keyword>
<dbReference type="SUPFAM" id="SSF52777">
    <property type="entry name" value="CoA-dependent acyltransferases"/>
    <property type="match status" value="2"/>
</dbReference>
<feature type="domain" description="Condensation" evidence="1">
    <location>
        <begin position="53"/>
        <end position="197"/>
    </location>
</feature>
<dbReference type="EMBL" id="JABUBU010000001">
    <property type="protein sequence ID" value="MBY6365872.1"/>
    <property type="molecule type" value="Genomic_DNA"/>
</dbReference>
<organism evidence="2 3">
    <name type="scientific">Rhodococcoides corynebacterioides</name>
    <dbReference type="NCBI Taxonomy" id="53972"/>
    <lineage>
        <taxon>Bacteria</taxon>
        <taxon>Bacillati</taxon>
        <taxon>Actinomycetota</taxon>
        <taxon>Actinomycetes</taxon>
        <taxon>Mycobacteriales</taxon>
        <taxon>Nocardiaceae</taxon>
        <taxon>Rhodococcoides</taxon>
    </lineage>
</organism>
<dbReference type="InterPro" id="IPR001242">
    <property type="entry name" value="Condensation_dom"/>
</dbReference>
<dbReference type="Proteomes" id="UP000825228">
    <property type="component" value="Unassembled WGS sequence"/>
</dbReference>
<comment type="caution">
    <text evidence="2">The sequence shown here is derived from an EMBL/GenBank/DDBJ whole genome shotgun (WGS) entry which is preliminary data.</text>
</comment>
<accession>A0ABS7P1V6</accession>
<dbReference type="Gene3D" id="3.30.559.10">
    <property type="entry name" value="Chloramphenicol acetyltransferase-like domain"/>
    <property type="match status" value="1"/>
</dbReference>
<evidence type="ECO:0000259" key="1">
    <source>
        <dbReference type="Pfam" id="PF00668"/>
    </source>
</evidence>
<dbReference type="RefSeq" id="WP_222682964.1">
    <property type="nucleotide sequence ID" value="NZ_JABUBT010000037.1"/>
</dbReference>
<reference evidence="2 3" key="1">
    <citation type="submission" date="2020-06" db="EMBL/GenBank/DDBJ databases">
        <title>Taxonomy, biology and ecology of Rhodococcus bacteria occurring in California pistachio and other woody hosts as revealed by genome sequence analyses.</title>
        <authorList>
            <person name="Gai Y."/>
            <person name="Riely B."/>
        </authorList>
    </citation>
    <scope>NUCLEOTIDE SEQUENCE [LARGE SCALE GENOMIC DNA]</scope>
    <source>
        <strain evidence="2 3">BP-281</strain>
    </source>
</reference>
<dbReference type="Pfam" id="PF00668">
    <property type="entry name" value="Condensation"/>
    <property type="match status" value="1"/>
</dbReference>